<evidence type="ECO:0000313" key="3">
    <source>
        <dbReference type="Proteomes" id="UP000014115"/>
    </source>
</evidence>
<dbReference type="Proteomes" id="UP000014115">
    <property type="component" value="Unassembled WGS sequence"/>
</dbReference>
<dbReference type="STRING" id="740709.A10D4_08012"/>
<keyword evidence="3" id="KW-1185">Reference proteome</keyword>
<sequence>MQRLLLVLALLFMGAGSAAAHQLKASITTILFNQRTHNIEVMQRYYLHDAEHAVKEFINPKADIVGNEKTRQQFSDYVLKNFQIARLDGTEIPLKTVGYEVDGPHFWVYQEVPIPTAMKGVKVRQKALQDLWPDQVNLVNVERAGDIQSVEFHEKDNWLAISF</sequence>
<keyword evidence="1" id="KW-0732">Signal</keyword>
<comment type="caution">
    <text evidence="2">The sequence shown here is derived from an EMBL/GenBank/DDBJ whole genome shotgun (WGS) entry which is preliminary data.</text>
</comment>
<evidence type="ECO:0008006" key="4">
    <source>
        <dbReference type="Google" id="ProtNLM"/>
    </source>
</evidence>
<dbReference type="Pfam" id="PF20420">
    <property type="entry name" value="DUF6702"/>
    <property type="match status" value="1"/>
</dbReference>
<reference evidence="2 3" key="1">
    <citation type="journal article" date="2012" name="J. Bacteriol.">
        <title>Genome Sequence of Idiomarina xiamenensis Type Strain 10-D-4.</title>
        <authorList>
            <person name="Lai Q."/>
            <person name="Wang L."/>
            <person name="Wang W."/>
            <person name="Shao Z."/>
        </authorList>
    </citation>
    <scope>NUCLEOTIDE SEQUENCE [LARGE SCALE GENOMIC DNA]</scope>
    <source>
        <strain evidence="2 3">10-D-4</strain>
    </source>
</reference>
<accession>K2KA06</accession>
<evidence type="ECO:0000313" key="2">
    <source>
        <dbReference type="EMBL" id="EKE83352.1"/>
    </source>
</evidence>
<proteinExistence type="predicted"/>
<dbReference type="InterPro" id="IPR046525">
    <property type="entry name" value="DUF6702"/>
</dbReference>
<protein>
    <recommendedName>
        <fullName evidence="4">Orphan protein</fullName>
    </recommendedName>
</protein>
<dbReference type="PATRIC" id="fig|740709.3.peg.1623"/>
<dbReference type="RefSeq" id="WP_008488834.1">
    <property type="nucleotide sequence ID" value="NZ_AMRG01000009.1"/>
</dbReference>
<dbReference type="OrthoDB" id="5741133at2"/>
<gene>
    <name evidence="2" type="ORF">A10D4_08012</name>
</gene>
<feature type="signal peptide" evidence="1">
    <location>
        <begin position="1"/>
        <end position="20"/>
    </location>
</feature>
<name>K2KA06_9GAMM</name>
<organism evidence="2 3">
    <name type="scientific">Idiomarina xiamenensis 10-D-4</name>
    <dbReference type="NCBI Taxonomy" id="740709"/>
    <lineage>
        <taxon>Bacteria</taxon>
        <taxon>Pseudomonadati</taxon>
        <taxon>Pseudomonadota</taxon>
        <taxon>Gammaproteobacteria</taxon>
        <taxon>Alteromonadales</taxon>
        <taxon>Idiomarinaceae</taxon>
        <taxon>Idiomarina</taxon>
    </lineage>
</organism>
<dbReference type="AlphaFoldDB" id="K2KA06"/>
<dbReference type="eggNOG" id="ENOG502Z826">
    <property type="taxonomic scope" value="Bacteria"/>
</dbReference>
<evidence type="ECO:0000256" key="1">
    <source>
        <dbReference type="SAM" id="SignalP"/>
    </source>
</evidence>
<feature type="chain" id="PRO_5003859778" description="Orphan protein" evidence="1">
    <location>
        <begin position="21"/>
        <end position="163"/>
    </location>
</feature>
<dbReference type="EMBL" id="AMRG01000009">
    <property type="protein sequence ID" value="EKE83352.1"/>
    <property type="molecule type" value="Genomic_DNA"/>
</dbReference>